<evidence type="ECO:0000259" key="8">
    <source>
        <dbReference type="Pfam" id="PF04034"/>
    </source>
</evidence>
<dbReference type="AlphaFoldDB" id="F0QY94"/>
<dbReference type="GO" id="GO:0106388">
    <property type="term" value="F:rRNA small subunit aminocarboxypropyltransferase activity"/>
    <property type="evidence" value="ECO:0007669"/>
    <property type="project" value="UniProtKB-EC"/>
</dbReference>
<dbReference type="OrthoDB" id="7441at2157"/>
<comment type="function">
    <text evidence="7">Aminocarboxypropyltransferase that catalyzes the aminocarboxypropyl transfer on pseudouridine corresponding to position 914 in M.jannaschii 16S rRNA. It constitutes the last step in biosynthesis of the hypermodified N1-methyl-N3-(3-amino-3-carboxypropyl) pseudouridine (m1acp3-Psi).</text>
</comment>
<dbReference type="HAMAP" id="MF_01116">
    <property type="entry name" value="TSR3"/>
    <property type="match status" value="1"/>
</dbReference>
<dbReference type="GO" id="GO:1904047">
    <property type="term" value="F:S-adenosyl-L-methionine binding"/>
    <property type="evidence" value="ECO:0007669"/>
    <property type="project" value="UniProtKB-UniRule"/>
</dbReference>
<feature type="binding site" evidence="7">
    <location>
        <position position="94"/>
    </location>
    <ligand>
        <name>S-adenosyl-L-methionine</name>
        <dbReference type="ChEBI" id="CHEBI:59789"/>
    </ligand>
</feature>
<keyword evidence="4 7" id="KW-0698">rRNA processing</keyword>
<protein>
    <recommendedName>
        <fullName evidence="1 7">16S rRNA aminocarboxypropyltransferase</fullName>
        <ecNumber evidence="7">2.5.1.157</ecNumber>
    </recommendedName>
</protein>
<keyword evidence="10" id="KW-1185">Reference proteome</keyword>
<sequence>MKLPRIFIYRLPQDDPRKNTAIKLARFGLAQLVSSARNLPRGSVLLDPTAKSPLTPSDRDTAVHRGLSLIDCSWKRVTETHNRFARDYFIRRRLPLLIAVNPTHYGKPYILSTIEAVAAALYIMGFRDEAIKTLRLYKWGLNFINVNLNYLERYAIGDLSPERELLGIDDVDYGLSQLMKALTGNE</sequence>
<reference evidence="9 10" key="1">
    <citation type="journal article" date="2011" name="J. Bacteriol.">
        <title>Complete genome sequence of 'Vulcanisaeta moutnovskia' strain 768-28, a novel member of the hyperthermophilic crenarchaeal genus vulcanisaeta.</title>
        <authorList>
            <person name="Gumerov V.M."/>
            <person name="Mardanov A.V."/>
            <person name="Beletsky A.V."/>
            <person name="Prokofeva M.I."/>
            <person name="Bonch-Osmolovskaya E.A."/>
            <person name="Ravin N.V."/>
            <person name="Skryabin K.G."/>
        </authorList>
    </citation>
    <scope>NUCLEOTIDE SEQUENCE [LARGE SCALE GENOMIC DNA]</scope>
    <source>
        <strain evidence="9 10">768-28</strain>
    </source>
</reference>
<feature type="binding site" evidence="7">
    <location>
        <position position="20"/>
    </location>
    <ligand>
        <name>S-adenosyl-L-methionine</name>
        <dbReference type="ChEBI" id="CHEBI:59789"/>
    </ligand>
</feature>
<evidence type="ECO:0000256" key="4">
    <source>
        <dbReference type="ARBA" id="ARBA00022552"/>
    </source>
</evidence>
<keyword evidence="3 7" id="KW-0690">Ribosome biogenesis</keyword>
<evidence type="ECO:0000256" key="5">
    <source>
        <dbReference type="ARBA" id="ARBA00022679"/>
    </source>
</evidence>
<dbReference type="Proteomes" id="UP000007485">
    <property type="component" value="Chromosome"/>
</dbReference>
<keyword evidence="5 7" id="KW-0808">Transferase</keyword>
<comment type="catalytic activity">
    <reaction evidence="7">
        <text>an N(1)-methylpseudouridine in rRNA + S-adenosyl-L-methionine = N(1)-methyl-N(3)-[(3S)-3-amino-3-carboxypropyl]pseudouridine in rRNA + S-methyl-5'-thioadenosine + H(+)</text>
        <dbReference type="Rhea" id="RHEA:63296"/>
        <dbReference type="Rhea" id="RHEA-COMP:11634"/>
        <dbReference type="Rhea" id="RHEA-COMP:16310"/>
        <dbReference type="ChEBI" id="CHEBI:15378"/>
        <dbReference type="ChEBI" id="CHEBI:17509"/>
        <dbReference type="ChEBI" id="CHEBI:59789"/>
        <dbReference type="ChEBI" id="CHEBI:74890"/>
        <dbReference type="ChEBI" id="CHEBI:146234"/>
        <dbReference type="EC" id="2.5.1.157"/>
    </reaction>
</comment>
<dbReference type="InterPro" id="IPR022968">
    <property type="entry name" value="Tsr3-like"/>
</dbReference>
<evidence type="ECO:0000256" key="6">
    <source>
        <dbReference type="ARBA" id="ARBA00022691"/>
    </source>
</evidence>
<gene>
    <name evidence="9" type="ordered locus">VMUT_1126</name>
</gene>
<dbReference type="eggNOG" id="arCOG04733">
    <property type="taxonomic scope" value="Archaea"/>
</dbReference>
<comment type="subcellular location">
    <subcellularLocation>
        <location evidence="7">Cytoplasm</location>
    </subcellularLocation>
</comment>
<dbReference type="PANTHER" id="PTHR20426">
    <property type="entry name" value="RIBOSOME BIOGENESIS PROTEIN TSR3 HOMOLOG"/>
    <property type="match status" value="1"/>
</dbReference>
<evidence type="ECO:0000313" key="10">
    <source>
        <dbReference type="Proteomes" id="UP000007485"/>
    </source>
</evidence>
<dbReference type="PANTHER" id="PTHR20426:SF0">
    <property type="entry name" value="18S RRNA AMINOCARBOXYPROPYLTRANSFERASE"/>
    <property type="match status" value="1"/>
</dbReference>
<evidence type="ECO:0000256" key="1">
    <source>
        <dbReference type="ARBA" id="ARBA00014114"/>
    </source>
</evidence>
<dbReference type="GO" id="GO:0005737">
    <property type="term" value="C:cytoplasm"/>
    <property type="evidence" value="ECO:0007669"/>
    <property type="project" value="UniProtKB-SubCell"/>
</dbReference>
<feature type="domain" description="16S/18S rRNA aminocarboxypropyltransferase Tsr3 C-terminal" evidence="8">
    <location>
        <begin position="44"/>
        <end position="156"/>
    </location>
</feature>
<organism evidence="9 10">
    <name type="scientific">Vulcanisaeta moutnovskia (strain 768-28)</name>
    <dbReference type="NCBI Taxonomy" id="985053"/>
    <lineage>
        <taxon>Archaea</taxon>
        <taxon>Thermoproteota</taxon>
        <taxon>Thermoprotei</taxon>
        <taxon>Thermoproteales</taxon>
        <taxon>Thermoproteaceae</taxon>
        <taxon>Vulcanisaeta</taxon>
    </lineage>
</organism>
<evidence type="ECO:0000256" key="7">
    <source>
        <dbReference type="HAMAP-Rule" id="MF_01116"/>
    </source>
</evidence>
<dbReference type="EC" id="2.5.1.157" evidence="7"/>
<keyword evidence="2 7" id="KW-0963">Cytoplasm</keyword>
<accession>F0QY94</accession>
<comment type="similarity">
    <text evidence="7">Belongs to the TDD superfamily. TSR3 family.</text>
</comment>
<dbReference type="NCBIfam" id="NF002621">
    <property type="entry name" value="PRK02287.1"/>
    <property type="match status" value="1"/>
</dbReference>
<dbReference type="Pfam" id="PF04034">
    <property type="entry name" value="Ribo_biogen_C"/>
    <property type="match status" value="1"/>
</dbReference>
<dbReference type="RefSeq" id="WP_013604493.1">
    <property type="nucleotide sequence ID" value="NC_015151.1"/>
</dbReference>
<evidence type="ECO:0000313" key="9">
    <source>
        <dbReference type="EMBL" id="ADY01331.1"/>
    </source>
</evidence>
<dbReference type="EMBL" id="CP002529">
    <property type="protein sequence ID" value="ADY01331.1"/>
    <property type="molecule type" value="Genomic_DNA"/>
</dbReference>
<dbReference type="GeneID" id="10288778"/>
<dbReference type="STRING" id="985053.VMUT_1126"/>
<dbReference type="GO" id="GO:0000455">
    <property type="term" value="P:enzyme-directed rRNA pseudouridine synthesis"/>
    <property type="evidence" value="ECO:0007669"/>
    <property type="project" value="UniProtKB-UniRule"/>
</dbReference>
<dbReference type="InterPro" id="IPR007177">
    <property type="entry name" value="Tsr3_C"/>
</dbReference>
<proteinExistence type="inferred from homology"/>
<evidence type="ECO:0000256" key="3">
    <source>
        <dbReference type="ARBA" id="ARBA00022517"/>
    </source>
</evidence>
<dbReference type="KEGG" id="vmo:VMUT_1126"/>
<feature type="binding site" evidence="7">
    <location>
        <position position="70"/>
    </location>
    <ligand>
        <name>S-adenosyl-L-methionine</name>
        <dbReference type="ChEBI" id="CHEBI:59789"/>
    </ligand>
</feature>
<feature type="binding site" evidence="7">
    <location>
        <position position="113"/>
    </location>
    <ligand>
        <name>S-adenosyl-L-methionine</name>
        <dbReference type="ChEBI" id="CHEBI:59789"/>
    </ligand>
</feature>
<evidence type="ECO:0000256" key="2">
    <source>
        <dbReference type="ARBA" id="ARBA00022490"/>
    </source>
</evidence>
<dbReference type="HOGENOM" id="CLU_035060_4_1_2"/>
<keyword evidence="6 7" id="KW-0949">S-adenosyl-L-methionine</keyword>
<name>F0QY94_VULM7</name>
<feature type="binding site" evidence="7">
    <location>
        <position position="109"/>
    </location>
    <ligand>
        <name>S-adenosyl-L-methionine</name>
        <dbReference type="ChEBI" id="CHEBI:59789"/>
    </ligand>
</feature>